<dbReference type="CDD" id="cd00075">
    <property type="entry name" value="HATPase"/>
    <property type="match status" value="1"/>
</dbReference>
<keyword evidence="4" id="KW-0808">Transferase</keyword>
<feature type="domain" description="Histidine kinase" evidence="7">
    <location>
        <begin position="295"/>
        <end position="516"/>
    </location>
</feature>
<evidence type="ECO:0000313" key="9">
    <source>
        <dbReference type="Proteomes" id="UP000184436"/>
    </source>
</evidence>
<reference evidence="8 9" key="1">
    <citation type="submission" date="2016-11" db="EMBL/GenBank/DDBJ databases">
        <authorList>
            <person name="Jaros S."/>
            <person name="Januszkiewicz K."/>
            <person name="Wedrychowicz H."/>
        </authorList>
    </citation>
    <scope>NUCLEOTIDE SEQUENCE [LARGE SCALE GENOMIC DNA]</scope>
    <source>
        <strain evidence="8 9">DSM 26883</strain>
    </source>
</reference>
<dbReference type="OrthoDB" id="1933776at2"/>
<dbReference type="FunFam" id="3.30.565.10:FF:000059">
    <property type="entry name" value="Two-component sensor histidine kinase"/>
    <property type="match status" value="1"/>
</dbReference>
<evidence type="ECO:0000313" key="8">
    <source>
        <dbReference type="EMBL" id="SHF01773.1"/>
    </source>
</evidence>
<evidence type="ECO:0000256" key="1">
    <source>
        <dbReference type="ARBA" id="ARBA00000085"/>
    </source>
</evidence>
<dbReference type="CDD" id="cd00082">
    <property type="entry name" value="HisKA"/>
    <property type="match status" value="1"/>
</dbReference>
<evidence type="ECO:0000256" key="2">
    <source>
        <dbReference type="ARBA" id="ARBA00012438"/>
    </source>
</evidence>
<keyword evidence="3" id="KW-0597">Phosphoprotein</keyword>
<dbReference type="EC" id="2.7.13.3" evidence="2"/>
<dbReference type="EMBL" id="FQVD01000010">
    <property type="protein sequence ID" value="SHF01773.1"/>
    <property type="molecule type" value="Genomic_DNA"/>
</dbReference>
<feature type="transmembrane region" description="Helical" evidence="6">
    <location>
        <begin position="6"/>
        <end position="28"/>
    </location>
</feature>
<name>A0A1M4Y865_9BACE</name>
<organism evidence="8 9">
    <name type="scientific">Bacteroides faecichinchillae</name>
    <dbReference type="NCBI Taxonomy" id="871325"/>
    <lineage>
        <taxon>Bacteria</taxon>
        <taxon>Pseudomonadati</taxon>
        <taxon>Bacteroidota</taxon>
        <taxon>Bacteroidia</taxon>
        <taxon>Bacteroidales</taxon>
        <taxon>Bacteroidaceae</taxon>
        <taxon>Bacteroides</taxon>
    </lineage>
</organism>
<dbReference type="InterPro" id="IPR003661">
    <property type="entry name" value="HisK_dim/P_dom"/>
</dbReference>
<dbReference type="SUPFAM" id="SSF55874">
    <property type="entry name" value="ATPase domain of HSP90 chaperone/DNA topoisomerase II/histidine kinase"/>
    <property type="match status" value="1"/>
</dbReference>
<dbReference type="Pfam" id="PF02518">
    <property type="entry name" value="HATPase_c"/>
    <property type="match status" value="1"/>
</dbReference>
<accession>A0A1M4Y865</accession>
<evidence type="ECO:0000256" key="3">
    <source>
        <dbReference type="ARBA" id="ARBA00022553"/>
    </source>
</evidence>
<sequence>MKKSTIWILGIVMGLSFLSLLYLQVSYIEEMIKTRKGQFDSAVRNSLSQVSKDVEFAETQRWLIEDVSETERKALTANSSSMQQDIPRQQVHGFTMKSQDGKEISGFRINIITNKPSELPKALISPYRGTKTIPETSRSLAEAIQNRFVYQRGLIDEVALQMIYQASDRAIGDRVRFRDLDDYLKLSFFNNAIELPYHFSVIDRDGREVYRCADYDPKGSDESYQQVLFTNDPPAKMSILKVHFPGRKDYIFGSINFMIPSLIFTIVLLVTFIFTIYIVFRQKKLTEMKNDFINNMTHEFKTPISTISLAAQMLKDPAVGKSPQMFQHISGVINDETKRLRFQVEKVLQMSMFDRQKATLKMKEIDANELITGVINTFALKVERYNGKITSNLEATDPVIFADEMHITNVIFNLMDNAVKYKKPEEDLELKVKTWNEPGKLMISIQDNGIGIKKENLKKIFEKFYRVHTGNLHDVKGFGLGLAYVKKIIMDHKGTIRAESDVNIGTKFIIALPLLKNN</sequence>
<dbReference type="FunFam" id="1.10.287.130:FF:000017">
    <property type="entry name" value="Two-component sensor histidine kinase"/>
    <property type="match status" value="1"/>
</dbReference>
<dbReference type="SMART" id="SM00388">
    <property type="entry name" value="HisKA"/>
    <property type="match status" value="1"/>
</dbReference>
<dbReference type="SMART" id="SM00387">
    <property type="entry name" value="HATPase_c"/>
    <property type="match status" value="1"/>
</dbReference>
<dbReference type="GO" id="GO:0007234">
    <property type="term" value="P:osmosensory signaling via phosphorelay pathway"/>
    <property type="evidence" value="ECO:0007669"/>
    <property type="project" value="TreeGrafter"/>
</dbReference>
<dbReference type="PANTHER" id="PTHR42878">
    <property type="entry name" value="TWO-COMPONENT HISTIDINE KINASE"/>
    <property type="match status" value="1"/>
</dbReference>
<dbReference type="PROSITE" id="PS50109">
    <property type="entry name" value="HIS_KIN"/>
    <property type="match status" value="1"/>
</dbReference>
<evidence type="ECO:0000259" key="7">
    <source>
        <dbReference type="PROSITE" id="PS50109"/>
    </source>
</evidence>
<dbReference type="InterPro" id="IPR036097">
    <property type="entry name" value="HisK_dim/P_sf"/>
</dbReference>
<dbReference type="PRINTS" id="PR00344">
    <property type="entry name" value="BCTRLSENSOR"/>
</dbReference>
<keyword evidence="6" id="KW-0812">Transmembrane</keyword>
<keyword evidence="6" id="KW-0472">Membrane</keyword>
<keyword evidence="6" id="KW-1133">Transmembrane helix</keyword>
<dbReference type="InterPro" id="IPR036890">
    <property type="entry name" value="HATPase_C_sf"/>
</dbReference>
<dbReference type="Gene3D" id="3.30.565.10">
    <property type="entry name" value="Histidine kinase-like ATPase, C-terminal domain"/>
    <property type="match status" value="1"/>
</dbReference>
<evidence type="ECO:0000256" key="6">
    <source>
        <dbReference type="SAM" id="Phobius"/>
    </source>
</evidence>
<evidence type="ECO:0000256" key="5">
    <source>
        <dbReference type="ARBA" id="ARBA00022777"/>
    </source>
</evidence>
<dbReference type="STRING" id="871325.SAMN05444349_11010"/>
<dbReference type="Gene3D" id="1.10.287.130">
    <property type="match status" value="1"/>
</dbReference>
<dbReference type="Pfam" id="PF00512">
    <property type="entry name" value="HisKA"/>
    <property type="match status" value="1"/>
</dbReference>
<dbReference type="PANTHER" id="PTHR42878:SF13">
    <property type="entry name" value="HISTIDINE KINASE"/>
    <property type="match status" value="1"/>
</dbReference>
<evidence type="ECO:0000256" key="4">
    <source>
        <dbReference type="ARBA" id="ARBA00022679"/>
    </source>
</evidence>
<dbReference type="Proteomes" id="UP000184436">
    <property type="component" value="Unassembled WGS sequence"/>
</dbReference>
<comment type="catalytic activity">
    <reaction evidence="1">
        <text>ATP + protein L-histidine = ADP + protein N-phospho-L-histidine.</text>
        <dbReference type="EC" id="2.7.13.3"/>
    </reaction>
</comment>
<dbReference type="InterPro" id="IPR003594">
    <property type="entry name" value="HATPase_dom"/>
</dbReference>
<dbReference type="GO" id="GO:0000156">
    <property type="term" value="F:phosphorelay response regulator activity"/>
    <property type="evidence" value="ECO:0007669"/>
    <property type="project" value="TreeGrafter"/>
</dbReference>
<keyword evidence="9" id="KW-1185">Reference proteome</keyword>
<dbReference type="InterPro" id="IPR050351">
    <property type="entry name" value="BphY/WalK/GraS-like"/>
</dbReference>
<feature type="transmembrane region" description="Helical" evidence="6">
    <location>
        <begin position="257"/>
        <end position="280"/>
    </location>
</feature>
<dbReference type="InterPro" id="IPR004358">
    <property type="entry name" value="Sig_transdc_His_kin-like_C"/>
</dbReference>
<proteinExistence type="predicted"/>
<protein>
    <recommendedName>
        <fullName evidence="2">histidine kinase</fullName>
        <ecNumber evidence="2">2.7.13.3</ecNumber>
    </recommendedName>
</protein>
<dbReference type="AlphaFoldDB" id="A0A1M4Y865"/>
<gene>
    <name evidence="8" type="ORF">SAMN05444349_11010</name>
</gene>
<dbReference type="GO" id="GO:0030295">
    <property type="term" value="F:protein kinase activator activity"/>
    <property type="evidence" value="ECO:0007669"/>
    <property type="project" value="TreeGrafter"/>
</dbReference>
<keyword evidence="5" id="KW-0418">Kinase</keyword>
<dbReference type="GO" id="GO:0000155">
    <property type="term" value="F:phosphorelay sensor kinase activity"/>
    <property type="evidence" value="ECO:0007669"/>
    <property type="project" value="InterPro"/>
</dbReference>
<dbReference type="SUPFAM" id="SSF47384">
    <property type="entry name" value="Homodimeric domain of signal transducing histidine kinase"/>
    <property type="match status" value="1"/>
</dbReference>
<dbReference type="RefSeq" id="WP_025074465.1">
    <property type="nucleotide sequence ID" value="NZ_FQVD01000010.1"/>
</dbReference>
<dbReference type="InterPro" id="IPR005467">
    <property type="entry name" value="His_kinase_dom"/>
</dbReference>